<dbReference type="Proteomes" id="UP000801492">
    <property type="component" value="Unassembled WGS sequence"/>
</dbReference>
<dbReference type="GO" id="GO:0008270">
    <property type="term" value="F:zinc ion binding"/>
    <property type="evidence" value="ECO:0007669"/>
    <property type="project" value="UniProtKB-KW"/>
</dbReference>
<evidence type="ECO:0000259" key="7">
    <source>
        <dbReference type="PROSITE" id="PS50950"/>
    </source>
</evidence>
<feature type="compositionally biased region" description="Polar residues" evidence="6">
    <location>
        <begin position="113"/>
        <end position="126"/>
    </location>
</feature>
<feature type="domain" description="THAP-type" evidence="7">
    <location>
        <begin position="372"/>
        <end position="480"/>
    </location>
</feature>
<dbReference type="InterPro" id="IPR048365">
    <property type="entry name" value="TNP-like_RNaseH_N"/>
</dbReference>
<keyword evidence="4 5" id="KW-0238">DNA-binding</keyword>
<evidence type="ECO:0000256" key="3">
    <source>
        <dbReference type="ARBA" id="ARBA00022833"/>
    </source>
</evidence>
<dbReference type="SUPFAM" id="SSF57716">
    <property type="entry name" value="Glucocorticoid receptor-like (DNA-binding domain)"/>
    <property type="match status" value="1"/>
</dbReference>
<dbReference type="PANTHER" id="PTHR33053:SF9">
    <property type="entry name" value="AGAP000105-PA"/>
    <property type="match status" value="1"/>
</dbReference>
<dbReference type="PANTHER" id="PTHR33053">
    <property type="entry name" value="PROTEIN, PUTATIVE-RELATED"/>
    <property type="match status" value="1"/>
</dbReference>
<feature type="region of interest" description="Disordered" evidence="6">
    <location>
        <begin position="113"/>
        <end position="132"/>
    </location>
</feature>
<evidence type="ECO:0000256" key="5">
    <source>
        <dbReference type="PROSITE-ProRule" id="PRU00309"/>
    </source>
</evidence>
<proteinExistence type="predicted"/>
<keyword evidence="3" id="KW-0862">Zinc</keyword>
<keyword evidence="1" id="KW-0479">Metal-binding</keyword>
<keyword evidence="2 5" id="KW-0863">Zinc-finger</keyword>
<evidence type="ECO:0000256" key="6">
    <source>
        <dbReference type="SAM" id="MobiDB-lite"/>
    </source>
</evidence>
<dbReference type="AlphaFoldDB" id="A0A8K0G5H6"/>
<protein>
    <recommendedName>
        <fullName evidence="7">THAP-type domain-containing protein</fullName>
    </recommendedName>
</protein>
<gene>
    <name evidence="8" type="ORF">ILUMI_13765</name>
</gene>
<organism evidence="8 9">
    <name type="scientific">Ignelater luminosus</name>
    <name type="common">Cucubano</name>
    <name type="synonym">Pyrophorus luminosus</name>
    <dbReference type="NCBI Taxonomy" id="2038154"/>
    <lineage>
        <taxon>Eukaryota</taxon>
        <taxon>Metazoa</taxon>
        <taxon>Ecdysozoa</taxon>
        <taxon>Arthropoda</taxon>
        <taxon>Hexapoda</taxon>
        <taxon>Insecta</taxon>
        <taxon>Pterygota</taxon>
        <taxon>Neoptera</taxon>
        <taxon>Endopterygota</taxon>
        <taxon>Coleoptera</taxon>
        <taxon>Polyphaga</taxon>
        <taxon>Elateriformia</taxon>
        <taxon>Elateroidea</taxon>
        <taxon>Elateridae</taxon>
        <taxon>Agrypninae</taxon>
        <taxon>Pyrophorini</taxon>
        <taxon>Ignelater</taxon>
    </lineage>
</organism>
<sequence length="1130" mass="130041">MPKFKGRISNRGKWDENKMKEAVKCVMEGKLSVRQAADSPTLPATEAVHSTNTTDLLKQPSPLPDGSKKRLVTKDVESKQKSQGNKKDEANKQKANSPTKKSKNDYLETSGIIDTNLMNEEPSTSKCENKNKTSEMENTNFTIFINGDSESDHDGIDSESNDNEKNQVVQHRICHASLNSLLQILRLHGHTELPVDARTLMKIPRTTRFRVSYRSGGQYAHFGIAAGIIWFLEKWFPAYPNEIKINVNIDGLPLSKSSESQFWPIFASIVNNDYYTEPCIVGCYHGLQKPDNVNNFLELFVEAKQLLSEGVTITNSIQEGDYIEDRVVFSKVGCSLRIDASFINRNQPEHHVGSCCLELNIGMVFQIPIDYMHLVCLGVMKRLLQFRVDGKMEYVPLEFPRKQECVTTFSFPKDDERKLQWIRAIPRKDWTPSSSAVVCVKHFCESDVIYHDKWLLSDGTVQQLSLRNPKLKPEAVPCVFPNLPSYLSSKPKCTRRDPQERHDNIIKKHSQVVEDFLKKDIISDFNDLKNNYCQQVNIFEWNVKLLDAAIHFYVLNCDDGLSIENSISIKQDLTVHVYVRGNLLSEHDLNWILPCDLKLSRWSQLVNLLAHFKSYASNSSNSELSYNLKKGLEYLIKAGERAKESDAFEFIKTLQIIIDQLQQMVSNKRKYSINTIIMAFVLYSQTSCCYRLLREFFILPHKRYLQSISSSLNVSPDLDNNNKNYLLGISKPLNSIEKVVVLQIDEIYISSRLDYRAKNIVGVASNSNDNELAKTVVTFMISGAFSNVKEIVKFSPANNIKGEDLVHVIKDTITFIQSCGFEILCIVTDNHSINRVAFKNISSTYSFPNPSSPEKLIFLIFDFVHIFKNIWKNWMNLKNLHQTFIYCDFIESTPENTVKYAKFRHLKDVYRAEKNLIVKQAYKLNYKSLYPTVLEKQKVNLADNIFHASTIACLNCNNNYKETAEFLQIIRNWWDIVNNRDVIKGEIKRNDMCKPFKSPSDDRIEWLKKFADWLQRWHNLTQYNGYLTKETFSAMYQSTLALISIIQYVFSHFSEVKYVLPGKFTTENLEKRFGMCRSLAGCNYNVSLDDIYGAEKKIRIKNIFKKADSSNFSLSDIQEQFHSVELPDAQ</sequence>
<dbReference type="Pfam" id="PF21787">
    <property type="entry name" value="TNP-like_RNaseH_N"/>
    <property type="match status" value="1"/>
</dbReference>
<evidence type="ECO:0000313" key="9">
    <source>
        <dbReference type="Proteomes" id="UP000801492"/>
    </source>
</evidence>
<accession>A0A8K0G5H6</accession>
<feature type="region of interest" description="Disordered" evidence="6">
    <location>
        <begin position="34"/>
        <end position="107"/>
    </location>
</feature>
<comment type="caution">
    <text evidence="8">The sequence shown here is derived from an EMBL/GenBank/DDBJ whole genome shotgun (WGS) entry which is preliminary data.</text>
</comment>
<dbReference type="EMBL" id="VTPC01008750">
    <property type="protein sequence ID" value="KAF2892410.1"/>
    <property type="molecule type" value="Genomic_DNA"/>
</dbReference>
<feature type="compositionally biased region" description="Basic and acidic residues" evidence="6">
    <location>
        <begin position="66"/>
        <end position="92"/>
    </location>
</feature>
<dbReference type="OrthoDB" id="6731464at2759"/>
<dbReference type="PROSITE" id="PS50950">
    <property type="entry name" value="ZF_THAP"/>
    <property type="match status" value="1"/>
</dbReference>
<dbReference type="GO" id="GO:0003677">
    <property type="term" value="F:DNA binding"/>
    <property type="evidence" value="ECO:0007669"/>
    <property type="project" value="UniProtKB-UniRule"/>
</dbReference>
<keyword evidence="9" id="KW-1185">Reference proteome</keyword>
<dbReference type="Pfam" id="PF05485">
    <property type="entry name" value="THAP"/>
    <property type="match status" value="1"/>
</dbReference>
<reference evidence="8" key="1">
    <citation type="submission" date="2019-08" db="EMBL/GenBank/DDBJ databases">
        <title>The genome of the North American firefly Photinus pyralis.</title>
        <authorList>
            <consortium name="Photinus pyralis genome working group"/>
            <person name="Fallon T.R."/>
            <person name="Sander Lower S.E."/>
            <person name="Weng J.-K."/>
        </authorList>
    </citation>
    <scope>NUCLEOTIDE SEQUENCE</scope>
    <source>
        <strain evidence="8">TRF0915ILg1</strain>
        <tissue evidence="8">Whole body</tissue>
    </source>
</reference>
<name>A0A8K0G5H6_IGNLU</name>
<evidence type="ECO:0000313" key="8">
    <source>
        <dbReference type="EMBL" id="KAF2892410.1"/>
    </source>
</evidence>
<evidence type="ECO:0000256" key="1">
    <source>
        <dbReference type="ARBA" id="ARBA00022723"/>
    </source>
</evidence>
<dbReference type="InterPro" id="IPR006612">
    <property type="entry name" value="THAP_Znf"/>
</dbReference>
<evidence type="ECO:0000256" key="4">
    <source>
        <dbReference type="ARBA" id="ARBA00023125"/>
    </source>
</evidence>
<feature type="region of interest" description="Disordered" evidence="6">
    <location>
        <begin position="145"/>
        <end position="165"/>
    </location>
</feature>
<evidence type="ECO:0000256" key="2">
    <source>
        <dbReference type="ARBA" id="ARBA00022771"/>
    </source>
</evidence>